<keyword evidence="11 12" id="KW-0030">Aminoacyl-tRNA synthetase</keyword>
<dbReference type="Pfam" id="PF01406">
    <property type="entry name" value="tRNA-synt_1e"/>
    <property type="match status" value="1"/>
</dbReference>
<dbReference type="InterPro" id="IPR009080">
    <property type="entry name" value="tRNAsynth_Ia_anticodon-bd"/>
</dbReference>
<dbReference type="Pfam" id="PF09190">
    <property type="entry name" value="DALR_2"/>
    <property type="match status" value="1"/>
</dbReference>
<keyword evidence="5 12" id="KW-0436">Ligase</keyword>
<evidence type="ECO:0000256" key="11">
    <source>
        <dbReference type="ARBA" id="ARBA00023146"/>
    </source>
</evidence>
<comment type="catalytic activity">
    <reaction evidence="12">
        <text>tRNA(Cys) + L-cysteine + ATP = L-cysteinyl-tRNA(Cys) + AMP + diphosphate</text>
        <dbReference type="Rhea" id="RHEA:17773"/>
        <dbReference type="Rhea" id="RHEA-COMP:9661"/>
        <dbReference type="Rhea" id="RHEA-COMP:9679"/>
        <dbReference type="ChEBI" id="CHEBI:30616"/>
        <dbReference type="ChEBI" id="CHEBI:33019"/>
        <dbReference type="ChEBI" id="CHEBI:35235"/>
        <dbReference type="ChEBI" id="CHEBI:78442"/>
        <dbReference type="ChEBI" id="CHEBI:78517"/>
        <dbReference type="ChEBI" id="CHEBI:456215"/>
        <dbReference type="EC" id="6.1.1.16"/>
    </reaction>
</comment>
<keyword evidence="15" id="KW-1185">Reference proteome</keyword>
<comment type="cofactor">
    <cofactor evidence="12">
        <name>Zn(2+)</name>
        <dbReference type="ChEBI" id="CHEBI:29105"/>
    </cofactor>
    <text evidence="12">Binds 1 zinc ion per subunit.</text>
</comment>
<feature type="binding site" evidence="12">
    <location>
        <position position="251"/>
    </location>
    <ligand>
        <name>Zn(2+)</name>
        <dbReference type="ChEBI" id="CHEBI:29105"/>
    </ligand>
</feature>
<name>A0ABT8F2H7_9BACT</name>
<dbReference type="GO" id="GO:0004817">
    <property type="term" value="F:cysteine-tRNA ligase activity"/>
    <property type="evidence" value="ECO:0007669"/>
    <property type="project" value="UniProtKB-EC"/>
</dbReference>
<comment type="caution">
    <text evidence="14">The sequence shown here is derived from an EMBL/GenBank/DDBJ whole genome shotgun (WGS) entry which is preliminary data.</text>
</comment>
<feature type="binding site" evidence="12">
    <location>
        <position position="255"/>
    </location>
    <ligand>
        <name>Zn(2+)</name>
        <dbReference type="ChEBI" id="CHEBI:29105"/>
    </ligand>
</feature>
<dbReference type="InterPro" id="IPR015273">
    <property type="entry name" value="Cys-tRNA-synt_Ia_DALR"/>
</dbReference>
<keyword evidence="6 12" id="KW-0479">Metal-binding</keyword>
<feature type="binding site" evidence="12">
    <location>
        <position position="226"/>
    </location>
    <ligand>
        <name>Zn(2+)</name>
        <dbReference type="ChEBI" id="CHEBI:29105"/>
    </ligand>
</feature>
<dbReference type="InterPro" id="IPR015803">
    <property type="entry name" value="Cys-tRNA-ligase"/>
</dbReference>
<keyword evidence="7 12" id="KW-0547">Nucleotide-binding</keyword>
<dbReference type="PRINTS" id="PR00983">
    <property type="entry name" value="TRNASYNTHCYS"/>
</dbReference>
<evidence type="ECO:0000256" key="2">
    <source>
        <dbReference type="ARBA" id="ARBA00005594"/>
    </source>
</evidence>
<comment type="similarity">
    <text evidence="2 12">Belongs to the class-I aminoacyl-tRNA synthetase family.</text>
</comment>
<gene>
    <name evidence="12 14" type="primary">cysS</name>
    <name evidence="14" type="ORF">QWY31_03290</name>
</gene>
<dbReference type="PANTHER" id="PTHR10890:SF3">
    <property type="entry name" value="CYSTEINE--TRNA LIGASE, CYTOPLASMIC"/>
    <property type="match status" value="1"/>
</dbReference>
<dbReference type="InterPro" id="IPR014729">
    <property type="entry name" value="Rossmann-like_a/b/a_fold"/>
</dbReference>
<dbReference type="CDD" id="cd00672">
    <property type="entry name" value="CysRS_core"/>
    <property type="match status" value="1"/>
</dbReference>
<keyword evidence="10 12" id="KW-0648">Protein biosynthesis</keyword>
<dbReference type="InterPro" id="IPR032678">
    <property type="entry name" value="tRNA-synt_1_cat_dom"/>
</dbReference>
<dbReference type="PANTHER" id="PTHR10890">
    <property type="entry name" value="CYSTEINYL-TRNA SYNTHETASE"/>
    <property type="match status" value="1"/>
</dbReference>
<dbReference type="Gene3D" id="1.20.120.1910">
    <property type="entry name" value="Cysteine-tRNA ligase, C-terminal anti-codon recognition domain"/>
    <property type="match status" value="1"/>
</dbReference>
<comment type="subunit">
    <text evidence="3 12">Monomer.</text>
</comment>
<accession>A0ABT8F2H7</accession>
<feature type="short sequence motif" description="'KMSKS' region" evidence="12">
    <location>
        <begin position="283"/>
        <end position="287"/>
    </location>
</feature>
<evidence type="ECO:0000256" key="5">
    <source>
        <dbReference type="ARBA" id="ARBA00022598"/>
    </source>
</evidence>
<evidence type="ECO:0000313" key="15">
    <source>
        <dbReference type="Proteomes" id="UP001168552"/>
    </source>
</evidence>
<dbReference type="SUPFAM" id="SSF52374">
    <property type="entry name" value="Nucleotidylyl transferase"/>
    <property type="match status" value="1"/>
</dbReference>
<feature type="short sequence motif" description="'HIGH' region" evidence="12">
    <location>
        <begin position="33"/>
        <end position="43"/>
    </location>
</feature>
<dbReference type="HAMAP" id="MF_00041">
    <property type="entry name" value="Cys_tRNA_synth"/>
    <property type="match status" value="1"/>
</dbReference>
<feature type="binding site" evidence="12">
    <location>
        <position position="31"/>
    </location>
    <ligand>
        <name>Zn(2+)</name>
        <dbReference type="ChEBI" id="CHEBI:29105"/>
    </ligand>
</feature>
<sequence length="496" mass="56619">MQHELKIYNTLSRQKEVFKPLNPPFVGMYVCGPTVYSNVHLGNVRTFTSFDVMFRYLTAIGYKVRYVRNITDAGHLENDADEGEDKISKKAKLEKLEPMEIVQRYSVDFHDVMAQFNNLPPSIEPTATGHILEQIEMTKQIIANGFAYEKNGSVYFDVEKYAQNQAYTQLSGRHLEELLNNTRDLGGQDEKKGRLDFALWIKAKPEHIMRWPSPWGVGFPGWHIECSAMSSKYLGEEFDIHGGGMDLVPTHHTNEIAQNIACHHKSPARYWLHTNMLTVNGQKMSKSLGNSFLPHELFTGNHPLLDRGYSPMTVRFFMLQAHYRSTLDFSNEALAAAKKGFIKLVNGLYIIKNMAFEADAEQTVQAEHIEQIEKSVAAFYEAMNDDFNTAAAISHLFNLLKKINLLNIRQITPAHLGAEGFALLKEKYVHFIEDILGLKEEDTVSQEALIQSLLYIYKQAKAVKDYEKVDFIRGELKKNGVAVKDMKHGIEWAYEE</sequence>
<evidence type="ECO:0000256" key="7">
    <source>
        <dbReference type="ARBA" id="ARBA00022741"/>
    </source>
</evidence>
<protein>
    <recommendedName>
        <fullName evidence="12">Cysteine--tRNA ligase</fullName>
        <ecNumber evidence="12">6.1.1.16</ecNumber>
    </recommendedName>
    <alternativeName>
        <fullName evidence="12">Cysteinyl-tRNA synthetase</fullName>
        <shortName evidence="12">CysRS</shortName>
    </alternativeName>
</protein>
<dbReference type="SMART" id="SM00840">
    <property type="entry name" value="DALR_2"/>
    <property type="match status" value="1"/>
</dbReference>
<dbReference type="NCBIfam" id="TIGR00435">
    <property type="entry name" value="cysS"/>
    <property type="match status" value="1"/>
</dbReference>
<dbReference type="InterPro" id="IPR024909">
    <property type="entry name" value="Cys-tRNA/MSH_ligase"/>
</dbReference>
<evidence type="ECO:0000256" key="8">
    <source>
        <dbReference type="ARBA" id="ARBA00022833"/>
    </source>
</evidence>
<feature type="binding site" evidence="12">
    <location>
        <position position="286"/>
    </location>
    <ligand>
        <name>ATP</name>
        <dbReference type="ChEBI" id="CHEBI:30616"/>
    </ligand>
</feature>
<evidence type="ECO:0000256" key="9">
    <source>
        <dbReference type="ARBA" id="ARBA00022840"/>
    </source>
</evidence>
<evidence type="ECO:0000256" key="4">
    <source>
        <dbReference type="ARBA" id="ARBA00022490"/>
    </source>
</evidence>
<dbReference type="Gene3D" id="3.40.50.620">
    <property type="entry name" value="HUPs"/>
    <property type="match status" value="1"/>
</dbReference>
<keyword evidence="4 12" id="KW-0963">Cytoplasm</keyword>
<proteinExistence type="inferred from homology"/>
<evidence type="ECO:0000259" key="13">
    <source>
        <dbReference type="SMART" id="SM00840"/>
    </source>
</evidence>
<evidence type="ECO:0000256" key="10">
    <source>
        <dbReference type="ARBA" id="ARBA00022917"/>
    </source>
</evidence>
<dbReference type="EC" id="6.1.1.16" evidence="12"/>
<dbReference type="Proteomes" id="UP001168552">
    <property type="component" value="Unassembled WGS sequence"/>
</dbReference>
<keyword evidence="8 12" id="KW-0862">Zinc</keyword>
<evidence type="ECO:0000256" key="1">
    <source>
        <dbReference type="ARBA" id="ARBA00004496"/>
    </source>
</evidence>
<evidence type="ECO:0000313" key="14">
    <source>
        <dbReference type="EMBL" id="MDN4164508.1"/>
    </source>
</evidence>
<keyword evidence="9 12" id="KW-0067">ATP-binding</keyword>
<organism evidence="14 15">
    <name type="scientific">Shiella aurantiaca</name>
    <dbReference type="NCBI Taxonomy" id="3058365"/>
    <lineage>
        <taxon>Bacteria</taxon>
        <taxon>Pseudomonadati</taxon>
        <taxon>Bacteroidota</taxon>
        <taxon>Cytophagia</taxon>
        <taxon>Cytophagales</taxon>
        <taxon>Shiellaceae</taxon>
        <taxon>Shiella</taxon>
    </lineage>
</organism>
<evidence type="ECO:0000256" key="3">
    <source>
        <dbReference type="ARBA" id="ARBA00011245"/>
    </source>
</evidence>
<dbReference type="EMBL" id="JAUHJS010000002">
    <property type="protein sequence ID" value="MDN4164508.1"/>
    <property type="molecule type" value="Genomic_DNA"/>
</dbReference>
<reference evidence="14" key="1">
    <citation type="submission" date="2023-06" db="EMBL/GenBank/DDBJ databases">
        <title>Cytophagales bacterium Strain LB-30, isolated from soil.</title>
        <authorList>
            <person name="Liu B."/>
        </authorList>
    </citation>
    <scope>NUCLEOTIDE SEQUENCE</scope>
    <source>
        <strain evidence="14">LB-30</strain>
    </source>
</reference>
<dbReference type="SUPFAM" id="SSF47323">
    <property type="entry name" value="Anticodon-binding domain of a subclass of class I aminoacyl-tRNA synthetases"/>
    <property type="match status" value="1"/>
</dbReference>
<comment type="subcellular location">
    <subcellularLocation>
        <location evidence="1 12">Cytoplasm</location>
    </subcellularLocation>
</comment>
<evidence type="ECO:0000256" key="12">
    <source>
        <dbReference type="HAMAP-Rule" id="MF_00041"/>
    </source>
</evidence>
<feature type="domain" description="Cysteinyl-tRNA synthetase class Ia DALR" evidence="13">
    <location>
        <begin position="378"/>
        <end position="450"/>
    </location>
</feature>
<dbReference type="RefSeq" id="WP_320003037.1">
    <property type="nucleotide sequence ID" value="NZ_JAUHJS010000002.1"/>
</dbReference>
<evidence type="ECO:0000256" key="6">
    <source>
        <dbReference type="ARBA" id="ARBA00022723"/>
    </source>
</evidence>